<accession>A0AAN5D331</accession>
<proteinExistence type="predicted"/>
<dbReference type="EMBL" id="BTRK01000005">
    <property type="protein sequence ID" value="GMR55187.1"/>
    <property type="molecule type" value="Genomic_DNA"/>
</dbReference>
<sequence>AFCKICIRARSISPLYEVMFPRLCSPSILLLLLTAGSIHAALTSFTAVTLAECNAIFGIAPAYNIICSGSIAETATDITCPPNNCLFITGSAGLNRMMNVRTIKKDPATLKWKIDGDAIGHYEKHVGKPYKFGCSTWCL</sequence>
<gene>
    <name evidence="1" type="ORF">PMAYCL1PPCAC_25382</name>
</gene>
<protein>
    <submittedName>
        <fullName evidence="1">Uncharacterized protein</fullName>
    </submittedName>
</protein>
<reference evidence="2" key="1">
    <citation type="submission" date="2022-10" db="EMBL/GenBank/DDBJ databases">
        <title>Genome assembly of Pristionchus species.</title>
        <authorList>
            <person name="Yoshida K."/>
            <person name="Sommer R.J."/>
        </authorList>
    </citation>
    <scope>NUCLEOTIDE SEQUENCE [LARGE SCALE GENOMIC DNA]</scope>
    <source>
        <strain evidence="2">RS5460</strain>
    </source>
</reference>
<dbReference type="AlphaFoldDB" id="A0AAN5D331"/>
<feature type="non-terminal residue" evidence="1">
    <location>
        <position position="1"/>
    </location>
</feature>
<keyword evidence="2" id="KW-1185">Reference proteome</keyword>
<evidence type="ECO:0000313" key="1">
    <source>
        <dbReference type="EMBL" id="GMR55187.1"/>
    </source>
</evidence>
<name>A0AAN5D331_9BILA</name>
<dbReference type="Proteomes" id="UP001328107">
    <property type="component" value="Unassembled WGS sequence"/>
</dbReference>
<organism evidence="1 2">
    <name type="scientific">Pristionchus mayeri</name>
    <dbReference type="NCBI Taxonomy" id="1317129"/>
    <lineage>
        <taxon>Eukaryota</taxon>
        <taxon>Metazoa</taxon>
        <taxon>Ecdysozoa</taxon>
        <taxon>Nematoda</taxon>
        <taxon>Chromadorea</taxon>
        <taxon>Rhabditida</taxon>
        <taxon>Rhabditina</taxon>
        <taxon>Diplogasteromorpha</taxon>
        <taxon>Diplogasteroidea</taxon>
        <taxon>Neodiplogasteridae</taxon>
        <taxon>Pristionchus</taxon>
    </lineage>
</organism>
<comment type="caution">
    <text evidence="1">The sequence shown here is derived from an EMBL/GenBank/DDBJ whole genome shotgun (WGS) entry which is preliminary data.</text>
</comment>
<evidence type="ECO:0000313" key="2">
    <source>
        <dbReference type="Proteomes" id="UP001328107"/>
    </source>
</evidence>